<dbReference type="GO" id="GO:0005524">
    <property type="term" value="F:ATP binding"/>
    <property type="evidence" value="ECO:0007669"/>
    <property type="project" value="UniProtKB-KW"/>
</dbReference>
<evidence type="ECO:0000313" key="2">
    <source>
        <dbReference type="EMBL" id="PZR54108.1"/>
    </source>
</evidence>
<proteinExistence type="predicted"/>
<dbReference type="Proteomes" id="UP000248783">
    <property type="component" value="Unassembled WGS sequence"/>
</dbReference>
<organism evidence="2 3">
    <name type="scientific">Xylanimonas oleitrophica</name>
    <dbReference type="NCBI Taxonomy" id="2607479"/>
    <lineage>
        <taxon>Bacteria</taxon>
        <taxon>Bacillati</taxon>
        <taxon>Actinomycetota</taxon>
        <taxon>Actinomycetes</taxon>
        <taxon>Micrococcales</taxon>
        <taxon>Promicromonosporaceae</taxon>
        <taxon>Xylanimonas</taxon>
    </lineage>
</organism>
<feature type="region of interest" description="Disordered" evidence="1">
    <location>
        <begin position="481"/>
        <end position="514"/>
    </location>
</feature>
<comment type="caution">
    <text evidence="2">The sequence shown here is derived from an EMBL/GenBank/DDBJ whole genome shotgun (WGS) entry which is preliminary data.</text>
</comment>
<dbReference type="EMBL" id="QKWH01000002">
    <property type="protein sequence ID" value="PZR54108.1"/>
    <property type="molecule type" value="Genomic_DNA"/>
</dbReference>
<dbReference type="NCBIfam" id="NF047352">
    <property type="entry name" value="P_loop_sacsin"/>
    <property type="match status" value="1"/>
</dbReference>
<dbReference type="InterPro" id="IPR036890">
    <property type="entry name" value="HATPase_C_sf"/>
</dbReference>
<dbReference type="SUPFAM" id="SSF55874">
    <property type="entry name" value="ATPase domain of HSP90 chaperone/DNA topoisomerase II/histidine kinase"/>
    <property type="match status" value="1"/>
</dbReference>
<sequence>MTADPFGTSALRGAVLDAWRGSGTRLREDANLEEDHARGYYRDRVLVELAQNAADAAARAGVPGRVTVRLEGHRSPAVLVVSNDGAPLDAAGVASLASLRASAKGAGAVGRFGVGFAAVRGVADDVTVRSRAGGVRFSLTATLEALGLREGHVPVLRLPFPAPATTPAEPDTVVELVLRDAEALEAVRTQLDAVDDALLLALPSLDEVTLEHVDARGERHRRVLRDVEERWTVHREAGELDPADVADLPAEHRRTDWSVVWALPRGGEPARGPVPGLAAATLHAPTPTDVPLSFPALLVASFPVDPGRRRVLPGPATERLAVAAGRAYAALLARLAPERGGDVLELVPAGMPAGDLDAVVRDAAVDALRTAPLLPAADAGGAGLVAPADAVLLAGPVGEDREVARVLGAVALTTRLHALARMLGARVVPLADALDELPGGMAPARWREVYAALAAHVVDPAVREALAGVRVPLADGRLVLGPRGTVLPDGPHGAGRPEEDDEPSTAGERPGAHDPLADAAAALGVRLVHPDAAHPVLERAGAVELDPRALLGDPSVRAAALAAAAQVIDDDGDDDGGDDEQVGAGPQDVVDAVLLLARLAVDGSDAPLPFWLGELPVATADRDVAPLRECALPGSWAAEHLDALALLDVDEVVRHGAHVLRAAGAHADLDLYVVRDVDTGGGDDPGPDDPAGWLAGWDDYLDALAERWGEDVLVGDLEAVADLDAVAEGSWSQALTRVAGDPLLRRALLAPARPGAGARPGAEAAPSYTAWWLRRHLGAPFALDGDVPLLPAPPAPVRGLDPEVLRALGGVGSLAGLTSEDWPVVLEGLPPVGAPVALTDALALWEGLVALAVRLGPHTEALDPLPGRLPALRTRPAEVTPDVTVQVTVADASDLVVAGAPRWSQTGPVVPAPPGAAAALADLLDLPLAGGDGGDDESDIEGDLVPDAPGALRDVDERVRALDPRLPHRWRHHERLTVGGRRVTWWVHDGQAHAEGTAGLARALAEVLGAPSLGPVLERALAEPARAQEVWAVRAWG</sequence>
<keyword evidence="2" id="KW-0067">ATP-binding</keyword>
<protein>
    <submittedName>
        <fullName evidence="2">ATP-binding protein</fullName>
    </submittedName>
</protein>
<dbReference type="RefSeq" id="WP_111249965.1">
    <property type="nucleotide sequence ID" value="NZ_QKWH01000002.1"/>
</dbReference>
<keyword evidence="2" id="KW-0547">Nucleotide-binding</keyword>
<keyword evidence="3" id="KW-1185">Reference proteome</keyword>
<accession>A0A2W5XUT9</accession>
<name>A0A2W5XUT9_9MICO</name>
<gene>
    <name evidence="2" type="ORF">DNL40_03990</name>
</gene>
<dbReference type="Gene3D" id="3.30.565.10">
    <property type="entry name" value="Histidine kinase-like ATPase, C-terminal domain"/>
    <property type="match status" value="1"/>
</dbReference>
<reference evidence="2 3" key="1">
    <citation type="submission" date="2018-06" db="EMBL/GenBank/DDBJ databases">
        <title>Whole genome sequencing of a novel hydrocarbon degrading bacterial strain, PW21 isolated from oil contaminated produced water sample.</title>
        <authorList>
            <person name="Nagkirti P."/>
            <person name="Shaikh A."/>
            <person name="Gowdaman V."/>
            <person name="Engineer A.E."/>
            <person name="Dagar S."/>
            <person name="Dhakephalkar P.K."/>
        </authorList>
    </citation>
    <scope>NUCLEOTIDE SEQUENCE [LARGE SCALE GENOMIC DNA]</scope>
    <source>
        <strain evidence="2 3">PW21</strain>
    </source>
</reference>
<evidence type="ECO:0000313" key="3">
    <source>
        <dbReference type="Proteomes" id="UP000248783"/>
    </source>
</evidence>
<evidence type="ECO:0000256" key="1">
    <source>
        <dbReference type="SAM" id="MobiDB-lite"/>
    </source>
</evidence>
<dbReference type="AlphaFoldDB" id="A0A2W5XUT9"/>